<protein>
    <submittedName>
        <fullName evidence="1">Uncharacterized protein</fullName>
    </submittedName>
</protein>
<evidence type="ECO:0000313" key="2">
    <source>
        <dbReference type="Proteomes" id="UP001054945"/>
    </source>
</evidence>
<evidence type="ECO:0000313" key="1">
    <source>
        <dbReference type="EMBL" id="GIY93557.1"/>
    </source>
</evidence>
<organism evidence="1 2">
    <name type="scientific">Caerostris extrusa</name>
    <name type="common">Bark spider</name>
    <name type="synonym">Caerostris bankana</name>
    <dbReference type="NCBI Taxonomy" id="172846"/>
    <lineage>
        <taxon>Eukaryota</taxon>
        <taxon>Metazoa</taxon>
        <taxon>Ecdysozoa</taxon>
        <taxon>Arthropoda</taxon>
        <taxon>Chelicerata</taxon>
        <taxon>Arachnida</taxon>
        <taxon>Araneae</taxon>
        <taxon>Araneomorphae</taxon>
        <taxon>Entelegynae</taxon>
        <taxon>Araneoidea</taxon>
        <taxon>Araneidae</taxon>
        <taxon>Caerostris</taxon>
    </lineage>
</organism>
<comment type="caution">
    <text evidence="1">The sequence shown here is derived from an EMBL/GenBank/DDBJ whole genome shotgun (WGS) entry which is preliminary data.</text>
</comment>
<dbReference type="AlphaFoldDB" id="A0AAV4XFZ8"/>
<proteinExistence type="predicted"/>
<keyword evidence="2" id="KW-1185">Reference proteome</keyword>
<accession>A0AAV4XFZ8</accession>
<reference evidence="1 2" key="1">
    <citation type="submission" date="2021-06" db="EMBL/GenBank/DDBJ databases">
        <title>Caerostris extrusa draft genome.</title>
        <authorList>
            <person name="Kono N."/>
            <person name="Arakawa K."/>
        </authorList>
    </citation>
    <scope>NUCLEOTIDE SEQUENCE [LARGE SCALE GENOMIC DNA]</scope>
</reference>
<sequence>MPFELRQSVLNYFTAIPPYSSRRESGGELTAHPISAPVTFDLRNRTSGFMCIPSIPHLFSLCNVFQQVFTVSRFLSPTCLSRGTHKLHIELKLRFQTYSPCV</sequence>
<name>A0AAV4XFZ8_CAEEX</name>
<gene>
    <name evidence="1" type="ORF">CEXT_279411</name>
</gene>
<dbReference type="Proteomes" id="UP001054945">
    <property type="component" value="Unassembled WGS sequence"/>
</dbReference>
<dbReference type="EMBL" id="BPLR01017678">
    <property type="protein sequence ID" value="GIY93557.1"/>
    <property type="molecule type" value="Genomic_DNA"/>
</dbReference>